<dbReference type="PANTHER" id="PTHR48050">
    <property type="entry name" value="STEROL 3-BETA-GLUCOSYLTRANSFERASE"/>
    <property type="match status" value="1"/>
</dbReference>
<feature type="compositionally biased region" description="Polar residues" evidence="1">
    <location>
        <begin position="76"/>
        <end position="90"/>
    </location>
</feature>
<dbReference type="GO" id="GO:0005975">
    <property type="term" value="P:carbohydrate metabolic process"/>
    <property type="evidence" value="ECO:0007669"/>
    <property type="project" value="InterPro"/>
</dbReference>
<dbReference type="KEGG" id="dzi:111315718"/>
<feature type="compositionally biased region" description="Polar residues" evidence="1">
    <location>
        <begin position="1"/>
        <end position="10"/>
    </location>
</feature>
<keyword evidence="3" id="KW-1185">Reference proteome</keyword>
<accession>A0A6P6B893</accession>
<dbReference type="OrthoDB" id="5835829at2759"/>
<reference evidence="4" key="1">
    <citation type="submission" date="2025-08" db="UniProtKB">
        <authorList>
            <consortium name="RefSeq"/>
        </authorList>
    </citation>
    <scope>IDENTIFICATION</scope>
    <source>
        <tissue evidence="4">Fruit stalk</tissue>
    </source>
</reference>
<sequence>MDTMGSNGVNNPLIDLQEENVGDGRSKGVLEDCEQTDDVDESVTVEYRYSDEQSFSSSYVEEENQKSSSERKSSVLEISQTKELSVTSSPRRGLDHCISEPVGAHGNLLIDDSEIPFSRSMMEKKAARHDLKLDRLSEREKVIERLTRWKKLIVDLVKIQNDGTVEVDLAKSSPVASELLELSSIEGAPFDVDDTSFHETNKSIPRLKIAILVVGTRGDVQTFLAMAKRLQEFGHHVRLATHANFSSFVKLAGIDFYPLGGDPRVLAGCKRTLTLKLLQFIIFMLVPILAIDFKNKSHLMVIKLIWHLPKCTASCFACLETIRGREGEEMRKRKK</sequence>
<evidence type="ECO:0000256" key="1">
    <source>
        <dbReference type="SAM" id="MobiDB-lite"/>
    </source>
</evidence>
<dbReference type="GeneID" id="111315718"/>
<dbReference type="InterPro" id="IPR004276">
    <property type="entry name" value="GlycoTrans_28_N"/>
</dbReference>
<evidence type="ECO:0000259" key="2">
    <source>
        <dbReference type="Pfam" id="PF03033"/>
    </source>
</evidence>
<gene>
    <name evidence="4" type="primary">LOC111315718</name>
</gene>
<dbReference type="PANTHER" id="PTHR48050:SF16">
    <property type="entry name" value="STEROL 3-BETA-GLUCOSYLTRANSFERASE UGT80B1"/>
    <property type="match status" value="1"/>
</dbReference>
<organism evidence="3 4">
    <name type="scientific">Durio zibethinus</name>
    <name type="common">Durian</name>
    <dbReference type="NCBI Taxonomy" id="66656"/>
    <lineage>
        <taxon>Eukaryota</taxon>
        <taxon>Viridiplantae</taxon>
        <taxon>Streptophyta</taxon>
        <taxon>Embryophyta</taxon>
        <taxon>Tracheophyta</taxon>
        <taxon>Spermatophyta</taxon>
        <taxon>Magnoliopsida</taxon>
        <taxon>eudicotyledons</taxon>
        <taxon>Gunneridae</taxon>
        <taxon>Pentapetalae</taxon>
        <taxon>rosids</taxon>
        <taxon>malvids</taxon>
        <taxon>Malvales</taxon>
        <taxon>Malvaceae</taxon>
        <taxon>Helicteroideae</taxon>
        <taxon>Durio</taxon>
    </lineage>
</organism>
<feature type="region of interest" description="Disordered" evidence="1">
    <location>
        <begin position="1"/>
        <end position="93"/>
    </location>
</feature>
<dbReference type="Proteomes" id="UP000515121">
    <property type="component" value="Unplaced"/>
</dbReference>
<dbReference type="Gene3D" id="3.40.50.2000">
    <property type="entry name" value="Glycogen Phosphorylase B"/>
    <property type="match status" value="1"/>
</dbReference>
<name>A0A6P6B893_DURZI</name>
<dbReference type="AlphaFoldDB" id="A0A6P6B893"/>
<protein>
    <submittedName>
        <fullName evidence="4">Sterol 3-beta-glucosyltransferase UGT80B1-like</fullName>
    </submittedName>
</protein>
<dbReference type="GO" id="GO:0016758">
    <property type="term" value="F:hexosyltransferase activity"/>
    <property type="evidence" value="ECO:0007669"/>
    <property type="project" value="InterPro"/>
</dbReference>
<dbReference type="InterPro" id="IPR050426">
    <property type="entry name" value="Glycosyltransferase_28"/>
</dbReference>
<evidence type="ECO:0000313" key="4">
    <source>
        <dbReference type="RefSeq" id="XP_022773402.1"/>
    </source>
</evidence>
<feature type="compositionally biased region" description="Basic and acidic residues" evidence="1">
    <location>
        <begin position="63"/>
        <end position="74"/>
    </location>
</feature>
<dbReference type="RefSeq" id="XP_022773402.1">
    <property type="nucleotide sequence ID" value="XM_022917667.1"/>
</dbReference>
<feature type="compositionally biased region" description="Acidic residues" evidence="1">
    <location>
        <begin position="31"/>
        <end position="43"/>
    </location>
</feature>
<dbReference type="SUPFAM" id="SSF53756">
    <property type="entry name" value="UDP-Glycosyltransferase/glycogen phosphorylase"/>
    <property type="match status" value="1"/>
</dbReference>
<evidence type="ECO:0000313" key="3">
    <source>
        <dbReference type="Proteomes" id="UP000515121"/>
    </source>
</evidence>
<feature type="domain" description="Glycosyltransferase family 28 N-terminal" evidence="2">
    <location>
        <begin position="209"/>
        <end position="280"/>
    </location>
</feature>
<dbReference type="Pfam" id="PF03033">
    <property type="entry name" value="Glyco_transf_28"/>
    <property type="match status" value="1"/>
</dbReference>
<proteinExistence type="predicted"/>